<protein>
    <recommendedName>
        <fullName evidence="12">Cytochrome aa3 subunit 2</fullName>
    </recommendedName>
</protein>
<comment type="function">
    <text evidence="11">Subunits I and II form the functional core of the enzyme complex. Electrons originating in cytochrome c are transferred via heme a and Cu(A) to the binuclear center formed by heme a3 and Cu(B).</text>
</comment>
<evidence type="ECO:0000256" key="8">
    <source>
        <dbReference type="ARBA" id="ARBA00022989"/>
    </source>
</evidence>
<comment type="similarity">
    <text evidence="2">Belongs to the cytochrome c oxidase subunit 2 family.</text>
</comment>
<feature type="domain" description="Cytochrome oxidase subunit II copper A binding" evidence="15">
    <location>
        <begin position="110"/>
        <end position="224"/>
    </location>
</feature>
<keyword evidence="10 14" id="KW-0472">Membrane</keyword>
<dbReference type="InterPro" id="IPR002429">
    <property type="entry name" value="CcO_II-like_C"/>
</dbReference>
<evidence type="ECO:0000313" key="16">
    <source>
        <dbReference type="EMBL" id="SFZ86289.1"/>
    </source>
</evidence>
<dbReference type="GO" id="GO:0016491">
    <property type="term" value="F:oxidoreductase activity"/>
    <property type="evidence" value="ECO:0007669"/>
    <property type="project" value="InterPro"/>
</dbReference>
<keyword evidence="5 14" id="KW-0812">Transmembrane</keyword>
<evidence type="ECO:0000256" key="2">
    <source>
        <dbReference type="ARBA" id="ARBA00007866"/>
    </source>
</evidence>
<evidence type="ECO:0000256" key="12">
    <source>
        <dbReference type="ARBA" id="ARBA00031399"/>
    </source>
</evidence>
<evidence type="ECO:0000256" key="7">
    <source>
        <dbReference type="ARBA" id="ARBA00022982"/>
    </source>
</evidence>
<dbReference type="PANTHER" id="PTHR22888">
    <property type="entry name" value="CYTOCHROME C OXIDASE, SUBUNIT II"/>
    <property type="match status" value="1"/>
</dbReference>
<feature type="transmembrane region" description="Helical" evidence="14">
    <location>
        <begin position="39"/>
        <end position="60"/>
    </location>
</feature>
<dbReference type="PANTHER" id="PTHR22888:SF9">
    <property type="entry name" value="CYTOCHROME C OXIDASE SUBUNIT 2"/>
    <property type="match status" value="1"/>
</dbReference>
<dbReference type="AlphaFoldDB" id="A0A1K2I1T1"/>
<dbReference type="SUPFAM" id="SSF49503">
    <property type="entry name" value="Cupredoxins"/>
    <property type="match status" value="1"/>
</dbReference>
<sequence>MKAPGRLFPLATAAMVSGCTGPLSTLDVAGPAAGSVATLWWVMLAGSVVLFLLVALLLWASYRRPGLIARMEPGRFVFWLGLVMPALVLTALVTTALALGERLLPQPGTPQPMRIEARAEQWRWVFSYPDLPGAAPTPDVLHMPAGQPVDIVVTSADVVHAFWIPRLGGKIDAIPGHTNIIRLLADRPGSYHGVCAEFCGTGHTIMRFMAEAHPAETLATVLGVDP</sequence>
<keyword evidence="9" id="KW-0186">Copper</keyword>
<name>A0A1K2I1T1_9HYPH</name>
<comment type="subcellular location">
    <subcellularLocation>
        <location evidence="1">Membrane</location>
        <topology evidence="1">Multi-pass membrane protein</topology>
    </subcellularLocation>
</comment>
<organism evidence="16 17">
    <name type="scientific">Devosia enhydra</name>
    <dbReference type="NCBI Taxonomy" id="665118"/>
    <lineage>
        <taxon>Bacteria</taxon>
        <taxon>Pseudomonadati</taxon>
        <taxon>Pseudomonadota</taxon>
        <taxon>Alphaproteobacteria</taxon>
        <taxon>Hyphomicrobiales</taxon>
        <taxon>Devosiaceae</taxon>
        <taxon>Devosia</taxon>
    </lineage>
</organism>
<dbReference type="PROSITE" id="PS50857">
    <property type="entry name" value="COX2_CUA"/>
    <property type="match status" value="1"/>
</dbReference>
<dbReference type="InterPro" id="IPR014222">
    <property type="entry name" value="Cyt_c_oxidase_su2"/>
</dbReference>
<dbReference type="PROSITE" id="PS51257">
    <property type="entry name" value="PROKAR_LIPOPROTEIN"/>
    <property type="match status" value="1"/>
</dbReference>
<dbReference type="NCBIfam" id="TIGR02866">
    <property type="entry name" value="CoxB"/>
    <property type="match status" value="1"/>
</dbReference>
<evidence type="ECO:0000256" key="6">
    <source>
        <dbReference type="ARBA" id="ARBA00022723"/>
    </source>
</evidence>
<dbReference type="InterPro" id="IPR045187">
    <property type="entry name" value="CcO_II"/>
</dbReference>
<dbReference type="STRING" id="665118.SAMN02983003_3469"/>
<evidence type="ECO:0000256" key="4">
    <source>
        <dbReference type="ARBA" id="ARBA00022660"/>
    </source>
</evidence>
<evidence type="ECO:0000313" key="17">
    <source>
        <dbReference type="Proteomes" id="UP000183447"/>
    </source>
</evidence>
<reference evidence="16 17" key="1">
    <citation type="submission" date="2016-11" db="EMBL/GenBank/DDBJ databases">
        <authorList>
            <person name="Jaros S."/>
            <person name="Januszkiewicz K."/>
            <person name="Wedrychowicz H."/>
        </authorList>
    </citation>
    <scope>NUCLEOTIDE SEQUENCE [LARGE SCALE GENOMIC DNA]</scope>
    <source>
        <strain evidence="16 17">ATCC 23634</strain>
    </source>
</reference>
<comment type="catalytic activity">
    <reaction evidence="13">
        <text>4 Fe(II)-[cytochrome c] + O2 + 8 H(+)(in) = 4 Fe(III)-[cytochrome c] + 2 H2O + 4 H(+)(out)</text>
        <dbReference type="Rhea" id="RHEA:11436"/>
        <dbReference type="Rhea" id="RHEA-COMP:10350"/>
        <dbReference type="Rhea" id="RHEA-COMP:14399"/>
        <dbReference type="ChEBI" id="CHEBI:15377"/>
        <dbReference type="ChEBI" id="CHEBI:15378"/>
        <dbReference type="ChEBI" id="CHEBI:15379"/>
        <dbReference type="ChEBI" id="CHEBI:29033"/>
        <dbReference type="ChEBI" id="CHEBI:29034"/>
        <dbReference type="EC" id="7.1.1.9"/>
    </reaction>
</comment>
<dbReference type="GO" id="GO:0005507">
    <property type="term" value="F:copper ion binding"/>
    <property type="evidence" value="ECO:0007669"/>
    <property type="project" value="InterPro"/>
</dbReference>
<evidence type="ECO:0000256" key="9">
    <source>
        <dbReference type="ARBA" id="ARBA00023008"/>
    </source>
</evidence>
<gene>
    <name evidence="16" type="ORF">SAMN02983003_3469</name>
</gene>
<evidence type="ECO:0000256" key="1">
    <source>
        <dbReference type="ARBA" id="ARBA00004141"/>
    </source>
</evidence>
<dbReference type="Gene3D" id="2.60.40.420">
    <property type="entry name" value="Cupredoxins - blue copper proteins"/>
    <property type="match status" value="1"/>
</dbReference>
<accession>A0A1K2I1T1</accession>
<proteinExistence type="inferred from homology"/>
<dbReference type="Proteomes" id="UP000183447">
    <property type="component" value="Unassembled WGS sequence"/>
</dbReference>
<keyword evidence="7" id="KW-0249">Electron transport</keyword>
<dbReference type="GO" id="GO:0004129">
    <property type="term" value="F:cytochrome-c oxidase activity"/>
    <property type="evidence" value="ECO:0007669"/>
    <property type="project" value="UniProtKB-EC"/>
</dbReference>
<keyword evidence="4" id="KW-0679">Respiratory chain</keyword>
<evidence type="ECO:0000256" key="13">
    <source>
        <dbReference type="ARBA" id="ARBA00047816"/>
    </source>
</evidence>
<dbReference type="EMBL" id="FPKU01000003">
    <property type="protein sequence ID" value="SFZ86289.1"/>
    <property type="molecule type" value="Genomic_DNA"/>
</dbReference>
<evidence type="ECO:0000256" key="10">
    <source>
        <dbReference type="ARBA" id="ARBA00023136"/>
    </source>
</evidence>
<evidence type="ECO:0000256" key="3">
    <source>
        <dbReference type="ARBA" id="ARBA00022448"/>
    </source>
</evidence>
<dbReference type="PROSITE" id="PS00078">
    <property type="entry name" value="COX2"/>
    <property type="match status" value="1"/>
</dbReference>
<dbReference type="InterPro" id="IPR008972">
    <property type="entry name" value="Cupredoxin"/>
</dbReference>
<dbReference type="GO" id="GO:0042773">
    <property type="term" value="P:ATP synthesis coupled electron transport"/>
    <property type="evidence" value="ECO:0007669"/>
    <property type="project" value="TreeGrafter"/>
</dbReference>
<evidence type="ECO:0000256" key="11">
    <source>
        <dbReference type="ARBA" id="ARBA00024688"/>
    </source>
</evidence>
<keyword evidence="6" id="KW-0479">Metal-binding</keyword>
<keyword evidence="17" id="KW-1185">Reference proteome</keyword>
<feature type="transmembrane region" description="Helical" evidence="14">
    <location>
        <begin position="76"/>
        <end position="99"/>
    </location>
</feature>
<evidence type="ECO:0000259" key="15">
    <source>
        <dbReference type="PROSITE" id="PS50857"/>
    </source>
</evidence>
<dbReference type="InterPro" id="IPR001505">
    <property type="entry name" value="Copper_CuA"/>
</dbReference>
<evidence type="ECO:0000256" key="14">
    <source>
        <dbReference type="SAM" id="Phobius"/>
    </source>
</evidence>
<dbReference type="GO" id="GO:0016020">
    <property type="term" value="C:membrane"/>
    <property type="evidence" value="ECO:0007669"/>
    <property type="project" value="UniProtKB-SubCell"/>
</dbReference>
<evidence type="ECO:0000256" key="5">
    <source>
        <dbReference type="ARBA" id="ARBA00022692"/>
    </source>
</evidence>
<keyword evidence="3" id="KW-0813">Transport</keyword>
<keyword evidence="8 14" id="KW-1133">Transmembrane helix</keyword>
<dbReference type="Pfam" id="PF00116">
    <property type="entry name" value="COX2"/>
    <property type="match status" value="1"/>
</dbReference>